<dbReference type="CDD" id="cd13836">
    <property type="entry name" value="IHF_B"/>
    <property type="match status" value="1"/>
</dbReference>
<proteinExistence type="inferred from homology"/>
<dbReference type="SMART" id="SM00411">
    <property type="entry name" value="BHL"/>
    <property type="match status" value="1"/>
</dbReference>
<dbReference type="InterPro" id="IPR010992">
    <property type="entry name" value="IHF-like_DNA-bd_dom_sf"/>
</dbReference>
<sequence>MVRSELVQRISDDNPHLLRRDIEGVLNTIFAEITETLAQGGRVELRGFGVFSVTRRDPRPGHNPKTGAPLQIDETHVPKFRASKKLLERLNGVTLASSTPHIPESPT</sequence>
<dbReference type="PROSITE" id="PS00045">
    <property type="entry name" value="HISTONE_LIKE"/>
    <property type="match status" value="1"/>
</dbReference>
<organism evidence="4 5">
    <name type="scientific">Limimaricola variabilis</name>
    <dbReference type="NCBI Taxonomy" id="1492771"/>
    <lineage>
        <taxon>Bacteria</taxon>
        <taxon>Pseudomonadati</taxon>
        <taxon>Pseudomonadota</taxon>
        <taxon>Alphaproteobacteria</taxon>
        <taxon>Rhodobacterales</taxon>
        <taxon>Paracoccaceae</taxon>
        <taxon>Limimaricola</taxon>
    </lineage>
</organism>
<protein>
    <submittedName>
        <fullName evidence="4">Integration host factor subunit beta</fullName>
    </submittedName>
</protein>
<dbReference type="PANTHER" id="PTHR33175">
    <property type="entry name" value="DNA-BINDING PROTEIN HU"/>
    <property type="match status" value="1"/>
</dbReference>
<evidence type="ECO:0000256" key="1">
    <source>
        <dbReference type="ARBA" id="ARBA00010529"/>
    </source>
</evidence>
<evidence type="ECO:0000313" key="4">
    <source>
        <dbReference type="EMBL" id="MBB3713376.1"/>
    </source>
</evidence>
<evidence type="ECO:0000313" key="5">
    <source>
        <dbReference type="Proteomes" id="UP000576152"/>
    </source>
</evidence>
<reference evidence="4 5" key="1">
    <citation type="submission" date="2020-08" db="EMBL/GenBank/DDBJ databases">
        <title>Genomic Encyclopedia of Type Strains, Phase III (KMG-III): the genomes of soil and plant-associated and newly described type strains.</title>
        <authorList>
            <person name="Whitman W."/>
        </authorList>
    </citation>
    <scope>NUCLEOTIDE SEQUENCE [LARGE SCALE GENOMIC DNA]</scope>
    <source>
        <strain evidence="4 5">CECT 8572</strain>
    </source>
</reference>
<comment type="caution">
    <text evidence="4">The sequence shown here is derived from an EMBL/GenBank/DDBJ whole genome shotgun (WGS) entry which is preliminary data.</text>
</comment>
<comment type="similarity">
    <text evidence="1 3">Belongs to the bacterial histone-like protein family.</text>
</comment>
<dbReference type="Pfam" id="PF00216">
    <property type="entry name" value="Bac_DNA_binding"/>
    <property type="match status" value="1"/>
</dbReference>
<dbReference type="SUPFAM" id="SSF47729">
    <property type="entry name" value="IHF-like DNA-binding proteins"/>
    <property type="match status" value="1"/>
</dbReference>
<dbReference type="Gene3D" id="4.10.520.10">
    <property type="entry name" value="IHF-like DNA-binding proteins"/>
    <property type="match status" value="1"/>
</dbReference>
<dbReference type="EMBL" id="JACIBX010000014">
    <property type="protein sequence ID" value="MBB3713376.1"/>
    <property type="molecule type" value="Genomic_DNA"/>
</dbReference>
<dbReference type="InterPro" id="IPR000119">
    <property type="entry name" value="Hist_DNA-bd"/>
</dbReference>
<evidence type="ECO:0000256" key="3">
    <source>
        <dbReference type="RuleBase" id="RU003939"/>
    </source>
</evidence>
<dbReference type="Proteomes" id="UP000576152">
    <property type="component" value="Unassembled WGS sequence"/>
</dbReference>
<keyword evidence="2" id="KW-0238">DNA-binding</keyword>
<keyword evidence="5" id="KW-1185">Reference proteome</keyword>
<evidence type="ECO:0000256" key="2">
    <source>
        <dbReference type="ARBA" id="ARBA00023125"/>
    </source>
</evidence>
<dbReference type="PANTHER" id="PTHR33175:SF5">
    <property type="entry name" value="INTEGRATION HOST FACTOR SUBUNIT BETA"/>
    <property type="match status" value="1"/>
</dbReference>
<gene>
    <name evidence="4" type="ORF">FHS00_002980</name>
</gene>
<name>A0ABR6HS43_9RHOB</name>
<dbReference type="InterPro" id="IPR020816">
    <property type="entry name" value="Histone-like_DNA-bd_CS"/>
</dbReference>
<dbReference type="PRINTS" id="PR01727">
    <property type="entry name" value="DNABINDINGHU"/>
</dbReference>
<accession>A0ABR6HS43</accession>